<comment type="caution">
    <text evidence="2">The sequence shown here is derived from an EMBL/GenBank/DDBJ whole genome shotgun (WGS) entry which is preliminary data.</text>
</comment>
<dbReference type="AlphaFoldDB" id="A0AAV7LGW1"/>
<organism evidence="2 3">
    <name type="scientific">Pleurodeles waltl</name>
    <name type="common">Iberian ribbed newt</name>
    <dbReference type="NCBI Taxonomy" id="8319"/>
    <lineage>
        <taxon>Eukaryota</taxon>
        <taxon>Metazoa</taxon>
        <taxon>Chordata</taxon>
        <taxon>Craniata</taxon>
        <taxon>Vertebrata</taxon>
        <taxon>Euteleostomi</taxon>
        <taxon>Amphibia</taxon>
        <taxon>Batrachia</taxon>
        <taxon>Caudata</taxon>
        <taxon>Salamandroidea</taxon>
        <taxon>Salamandridae</taxon>
        <taxon>Pleurodelinae</taxon>
        <taxon>Pleurodeles</taxon>
    </lineage>
</organism>
<keyword evidence="1" id="KW-0732">Signal</keyword>
<reference evidence="2" key="1">
    <citation type="journal article" date="2022" name="bioRxiv">
        <title>Sequencing and chromosome-scale assembly of the giantPleurodeles waltlgenome.</title>
        <authorList>
            <person name="Brown T."/>
            <person name="Elewa A."/>
            <person name="Iarovenko S."/>
            <person name="Subramanian E."/>
            <person name="Araus A.J."/>
            <person name="Petzold A."/>
            <person name="Susuki M."/>
            <person name="Suzuki K.-i.T."/>
            <person name="Hayashi T."/>
            <person name="Toyoda A."/>
            <person name="Oliveira C."/>
            <person name="Osipova E."/>
            <person name="Leigh N.D."/>
            <person name="Simon A."/>
            <person name="Yun M.H."/>
        </authorList>
    </citation>
    <scope>NUCLEOTIDE SEQUENCE</scope>
    <source>
        <strain evidence="2">20211129_DDA</strain>
        <tissue evidence="2">Liver</tissue>
    </source>
</reference>
<evidence type="ECO:0000313" key="3">
    <source>
        <dbReference type="Proteomes" id="UP001066276"/>
    </source>
</evidence>
<evidence type="ECO:0000313" key="2">
    <source>
        <dbReference type="EMBL" id="KAJ1089689.1"/>
    </source>
</evidence>
<evidence type="ECO:0000256" key="1">
    <source>
        <dbReference type="SAM" id="SignalP"/>
    </source>
</evidence>
<gene>
    <name evidence="2" type="ORF">NDU88_002836</name>
</gene>
<sequence>MRRPWPAARLGTVLRWLLRTPLFSAVRPLLLTPWGSPRPLGCRYLYSRAAGCCTQCSQPAARPGTALCGSSPHLFALPYARCFSLREISSGPQSVGIAKLGRLGVPRGDHGPQPALVWPSVRLFSLPCVCCFRSLGCRNLFLWGRVVPQQDICP</sequence>
<accession>A0AAV7LGW1</accession>
<name>A0AAV7LGW1_PLEWA</name>
<keyword evidence="3" id="KW-1185">Reference proteome</keyword>
<evidence type="ECO:0008006" key="4">
    <source>
        <dbReference type="Google" id="ProtNLM"/>
    </source>
</evidence>
<protein>
    <recommendedName>
        <fullName evidence="4">Secreted protein</fullName>
    </recommendedName>
</protein>
<feature type="chain" id="PRO_5043574655" description="Secreted protein" evidence="1">
    <location>
        <begin position="26"/>
        <end position="154"/>
    </location>
</feature>
<proteinExistence type="predicted"/>
<dbReference type="EMBL" id="JANPWB010000015">
    <property type="protein sequence ID" value="KAJ1089689.1"/>
    <property type="molecule type" value="Genomic_DNA"/>
</dbReference>
<feature type="signal peptide" evidence="1">
    <location>
        <begin position="1"/>
        <end position="25"/>
    </location>
</feature>
<dbReference type="Proteomes" id="UP001066276">
    <property type="component" value="Chromosome 11"/>
</dbReference>